<dbReference type="EMBL" id="JAZDWU010000003">
    <property type="protein sequence ID" value="KAL0006653.1"/>
    <property type="molecule type" value="Genomic_DNA"/>
</dbReference>
<dbReference type="Proteomes" id="UP001459277">
    <property type="component" value="Unassembled WGS sequence"/>
</dbReference>
<dbReference type="AlphaFoldDB" id="A0AAW2DAI1"/>
<sequence length="243" mass="27790">MNQAMLAKQYWKLIQNPNSLLARTLKSKFYPNCSLQEITTKPHHPWFWRSILNPGNVLLKDGKWLIGRGQNISLTDQYWFKSNSDSLSRFSLQNGTVADLLDQSSYSGNFDLIRAIYSHAQWSDIMAILYLKLPLLVTSWYGNIQLMGEVVLWGAANSTAKTKYGALQEAMVESVIKAMQHGFHTLLFLTTSRRLSQVLGQVTEPYLFEMTMLADISHLQQNGLIFKMYFVPMIVLAHVLFCC</sequence>
<evidence type="ECO:0000313" key="1">
    <source>
        <dbReference type="EMBL" id="KAL0006653.1"/>
    </source>
</evidence>
<accession>A0AAW2DAI1</accession>
<name>A0AAW2DAI1_9ROSI</name>
<keyword evidence="2" id="KW-1185">Reference proteome</keyword>
<evidence type="ECO:0000313" key="2">
    <source>
        <dbReference type="Proteomes" id="UP001459277"/>
    </source>
</evidence>
<comment type="caution">
    <text evidence="1">The sequence shown here is derived from an EMBL/GenBank/DDBJ whole genome shotgun (WGS) entry which is preliminary data.</text>
</comment>
<proteinExistence type="predicted"/>
<protein>
    <submittedName>
        <fullName evidence="1">Uncharacterized protein</fullName>
    </submittedName>
</protein>
<gene>
    <name evidence="1" type="ORF">SO802_008155</name>
</gene>
<organism evidence="1 2">
    <name type="scientific">Lithocarpus litseifolius</name>
    <dbReference type="NCBI Taxonomy" id="425828"/>
    <lineage>
        <taxon>Eukaryota</taxon>
        <taxon>Viridiplantae</taxon>
        <taxon>Streptophyta</taxon>
        <taxon>Embryophyta</taxon>
        <taxon>Tracheophyta</taxon>
        <taxon>Spermatophyta</taxon>
        <taxon>Magnoliopsida</taxon>
        <taxon>eudicotyledons</taxon>
        <taxon>Gunneridae</taxon>
        <taxon>Pentapetalae</taxon>
        <taxon>rosids</taxon>
        <taxon>fabids</taxon>
        <taxon>Fagales</taxon>
        <taxon>Fagaceae</taxon>
        <taxon>Lithocarpus</taxon>
    </lineage>
</organism>
<reference evidence="1 2" key="1">
    <citation type="submission" date="2024-01" db="EMBL/GenBank/DDBJ databases">
        <title>A telomere-to-telomere, gap-free genome of sweet tea (Lithocarpus litseifolius).</title>
        <authorList>
            <person name="Zhou J."/>
        </authorList>
    </citation>
    <scope>NUCLEOTIDE SEQUENCE [LARGE SCALE GENOMIC DNA]</scope>
    <source>
        <strain evidence="1">Zhou-2022a</strain>
        <tissue evidence="1">Leaf</tissue>
    </source>
</reference>